<evidence type="ECO:0000256" key="2">
    <source>
        <dbReference type="HAMAP-Rule" id="MF_01139"/>
    </source>
</evidence>
<feature type="active site" description="Proton acceptor" evidence="2">
    <location>
        <position position="57"/>
    </location>
</feature>
<reference evidence="4" key="1">
    <citation type="submission" date="2017-09" db="EMBL/GenBank/DDBJ databases">
        <title>Depth-based differentiation of microbial function through sediment-hosted aquifers and enrichment of novel symbionts in the deep terrestrial subsurface.</title>
        <authorList>
            <person name="Probst A.J."/>
            <person name="Ladd B."/>
            <person name="Jarett J.K."/>
            <person name="Geller-Mcgrath D.E."/>
            <person name="Sieber C.M.K."/>
            <person name="Emerson J.B."/>
            <person name="Anantharaman K."/>
            <person name="Thomas B.C."/>
            <person name="Malmstrom R."/>
            <person name="Stieglmeier M."/>
            <person name="Klingl A."/>
            <person name="Woyke T."/>
            <person name="Ryan C.M."/>
            <person name="Banfield J.F."/>
        </authorList>
    </citation>
    <scope>NUCLEOTIDE SEQUENCE [LARGE SCALE GENOMIC DNA]</scope>
</reference>
<dbReference type="EMBL" id="PFBZ01000223">
    <property type="protein sequence ID" value="PIT86071.1"/>
    <property type="molecule type" value="Genomic_DNA"/>
</dbReference>
<dbReference type="InterPro" id="IPR018520">
    <property type="entry name" value="UPP_synth-like_CS"/>
</dbReference>
<feature type="binding site" evidence="2">
    <location>
        <begin position="179"/>
        <end position="181"/>
    </location>
    <ligand>
        <name>substrate</name>
    </ligand>
</feature>
<keyword evidence="2" id="KW-0460">Magnesium</keyword>
<feature type="binding site" evidence="2">
    <location>
        <position position="22"/>
    </location>
    <ligand>
        <name>substrate</name>
    </ligand>
</feature>
<feature type="binding site" evidence="2">
    <location>
        <position position="26"/>
    </location>
    <ligand>
        <name>substrate</name>
    </ligand>
</feature>
<name>A0A2M6VZU2_9BACT</name>
<dbReference type="SUPFAM" id="SSF64005">
    <property type="entry name" value="Undecaprenyl diphosphate synthase"/>
    <property type="match status" value="1"/>
</dbReference>
<keyword evidence="1 2" id="KW-0808">Transferase</keyword>
<evidence type="ECO:0000313" key="4">
    <source>
        <dbReference type="Proteomes" id="UP000229362"/>
    </source>
</evidence>
<proteinExistence type="inferred from homology"/>
<feature type="binding site" evidence="2">
    <location>
        <position position="9"/>
    </location>
    <ligand>
        <name>Mg(2+)</name>
        <dbReference type="ChEBI" id="CHEBI:18420"/>
    </ligand>
</feature>
<comment type="caution">
    <text evidence="2">Lacks conserved residue(s) required for the propagation of feature annotation.</text>
</comment>
<dbReference type="GO" id="GO:0016094">
    <property type="term" value="P:polyprenol biosynthetic process"/>
    <property type="evidence" value="ECO:0007669"/>
    <property type="project" value="TreeGrafter"/>
</dbReference>
<dbReference type="PROSITE" id="PS01066">
    <property type="entry name" value="UPP_SYNTHASE"/>
    <property type="match status" value="1"/>
</dbReference>
<evidence type="ECO:0000313" key="3">
    <source>
        <dbReference type="EMBL" id="PIT86071.1"/>
    </source>
</evidence>
<feature type="binding site" evidence="2">
    <location>
        <position position="173"/>
    </location>
    <ligand>
        <name>substrate</name>
    </ligand>
</feature>
<dbReference type="EC" id="2.5.1.-" evidence="2"/>
<dbReference type="AlphaFoldDB" id="A0A2M6VZU2"/>
<evidence type="ECO:0000256" key="1">
    <source>
        <dbReference type="ARBA" id="ARBA00022679"/>
    </source>
</evidence>
<dbReference type="HAMAP" id="MF_01139">
    <property type="entry name" value="ISPT"/>
    <property type="match status" value="1"/>
</dbReference>
<dbReference type="InterPro" id="IPR036424">
    <property type="entry name" value="UPP_synth-like_sf"/>
</dbReference>
<dbReference type="PANTHER" id="PTHR10291:SF0">
    <property type="entry name" value="DEHYDRODOLICHYL DIPHOSPHATE SYNTHASE 2"/>
    <property type="match status" value="1"/>
</dbReference>
<comment type="subunit">
    <text evidence="2">Homodimer.</text>
</comment>
<feature type="binding site" evidence="2">
    <location>
        <position position="14"/>
    </location>
    <ligand>
        <name>substrate</name>
    </ligand>
</feature>
<comment type="function">
    <text evidence="2">Catalyzes the condensation of isopentenyl diphosphate (IPP) with allylic pyrophosphates generating different type of terpenoids.</text>
</comment>
<sequence length="224" mass="25335">MPHIAIILDGNRRWATERGLPKMVGHTEGAKNIRRIAKTAIASGVQYLTLYTLSTENLKNRSDSELKHLFTLFGRIVEFLDDLTKHNVRLNVIGDITGLPQKTQEYLARAVENTKDNTGMVLTLAANYGGRDEITRAVKHIVASGISPNDVDEAYIQSMLDTGDMPEVDMVIRTGGDQRLSNFLPWQCVYAQLYFTPVKWPAFSPTDLQHAIDWFFEQKRNRGK</sequence>
<feature type="binding site" evidence="2">
    <location>
        <begin position="10"/>
        <end position="13"/>
    </location>
    <ligand>
        <name>substrate</name>
    </ligand>
</feature>
<dbReference type="InterPro" id="IPR001441">
    <property type="entry name" value="UPP_synth-like"/>
</dbReference>
<dbReference type="GO" id="GO:0045547">
    <property type="term" value="F:ditrans,polycis-polyprenyl diphosphate synthase [(2E,6E)-farnesyl diphosphate specific] activity"/>
    <property type="evidence" value="ECO:0007669"/>
    <property type="project" value="TreeGrafter"/>
</dbReference>
<comment type="similarity">
    <text evidence="2">Belongs to the UPP synthase family.</text>
</comment>
<dbReference type="Gene3D" id="3.40.1180.10">
    <property type="entry name" value="Decaprenyl diphosphate synthase-like"/>
    <property type="match status" value="1"/>
</dbReference>
<dbReference type="CDD" id="cd00475">
    <property type="entry name" value="Cis_IPPS"/>
    <property type="match status" value="1"/>
</dbReference>
<feature type="active site" evidence="2">
    <location>
        <position position="9"/>
    </location>
</feature>
<protein>
    <recommendedName>
        <fullName evidence="2">Isoprenyl transferase</fullName>
        <ecNumber evidence="2">2.5.1.-</ecNumber>
    </recommendedName>
</protein>
<accession>A0A2M6VZU2</accession>
<gene>
    <name evidence="3" type="primary">uppS</name>
    <name evidence="3" type="ORF">COU33_05180</name>
</gene>
<comment type="cofactor">
    <cofactor evidence="2">
        <name>Mg(2+)</name>
        <dbReference type="ChEBI" id="CHEBI:18420"/>
    </cofactor>
    <text evidence="2">Binds 2 magnesium ions per subunit.</text>
</comment>
<comment type="caution">
    <text evidence="3">The sequence shown here is derived from an EMBL/GenBank/DDBJ whole genome shotgun (WGS) entry which is preliminary data.</text>
</comment>
<dbReference type="GO" id="GO:0000287">
    <property type="term" value="F:magnesium ion binding"/>
    <property type="evidence" value="ECO:0007669"/>
    <property type="project" value="UniProtKB-UniRule"/>
</dbReference>
<feature type="binding site" evidence="2">
    <location>
        <begin position="54"/>
        <end position="56"/>
    </location>
    <ligand>
        <name>substrate</name>
    </ligand>
</feature>
<dbReference type="NCBIfam" id="TIGR00055">
    <property type="entry name" value="uppS"/>
    <property type="match status" value="1"/>
</dbReference>
<organism evidence="3 4">
    <name type="scientific">Candidatus Magasanikbacteria bacterium CG10_big_fil_rev_8_21_14_0_10_43_6</name>
    <dbReference type="NCBI Taxonomy" id="1974650"/>
    <lineage>
        <taxon>Bacteria</taxon>
        <taxon>Candidatus Magasanikiibacteriota</taxon>
    </lineage>
</organism>
<dbReference type="PANTHER" id="PTHR10291">
    <property type="entry name" value="DEHYDRODOLICHYL DIPHOSPHATE SYNTHASE FAMILY MEMBER"/>
    <property type="match status" value="1"/>
</dbReference>
<dbReference type="Pfam" id="PF01255">
    <property type="entry name" value="Prenyltransf"/>
    <property type="match status" value="1"/>
</dbReference>
<keyword evidence="2" id="KW-0479">Metal-binding</keyword>
<feature type="binding site" evidence="2">
    <location>
        <position position="61"/>
    </location>
    <ligand>
        <name>substrate</name>
    </ligand>
</feature>
<dbReference type="Proteomes" id="UP000229362">
    <property type="component" value="Unassembled WGS sequence"/>
</dbReference>